<protein>
    <submittedName>
        <fullName evidence="1">Uncharacterized protein</fullName>
    </submittedName>
</protein>
<proteinExistence type="predicted"/>
<dbReference type="RefSeq" id="WP_376866885.1">
    <property type="nucleotide sequence ID" value="NZ_JBHRYB010000013.1"/>
</dbReference>
<evidence type="ECO:0000313" key="2">
    <source>
        <dbReference type="Proteomes" id="UP001595722"/>
    </source>
</evidence>
<keyword evidence="2" id="KW-1185">Reference proteome</keyword>
<dbReference type="Proteomes" id="UP001595722">
    <property type="component" value="Unassembled WGS sequence"/>
</dbReference>
<comment type="caution">
    <text evidence="1">The sequence shown here is derived from an EMBL/GenBank/DDBJ whole genome shotgun (WGS) entry which is preliminary data.</text>
</comment>
<evidence type="ECO:0000313" key="1">
    <source>
        <dbReference type="EMBL" id="MFC3680786.1"/>
    </source>
</evidence>
<reference evidence="2" key="1">
    <citation type="journal article" date="2019" name="Int. J. Syst. Evol. Microbiol.">
        <title>The Global Catalogue of Microorganisms (GCM) 10K type strain sequencing project: providing services to taxonomists for standard genome sequencing and annotation.</title>
        <authorList>
            <consortium name="The Broad Institute Genomics Platform"/>
            <consortium name="The Broad Institute Genome Sequencing Center for Infectious Disease"/>
            <person name="Wu L."/>
            <person name="Ma J."/>
        </authorList>
    </citation>
    <scope>NUCLEOTIDE SEQUENCE [LARGE SCALE GENOMIC DNA]</scope>
    <source>
        <strain evidence="2">KCTC 42424</strain>
    </source>
</reference>
<name>A0ABV7VT97_9GAMM</name>
<accession>A0ABV7VT97</accession>
<gene>
    <name evidence="1" type="ORF">ACFOMG_11820</name>
</gene>
<sequence>MTSDIHHYHDGSPLNRSETVKRQLERDAARLFMRAYEQQQGTPMRNIWHNEPAKPDISCHLNGQPLDLEVAHLYASVSEAKLLTAAITRQVDNKPASHPCRKELELARYLDELLHINREQRLQTALGHILSRKAQKHYQSQRVWLVIRNASPIWHADDFRRCVPSLRLQPHPFEQIWLLPDFAGQQPPLQLF</sequence>
<organism evidence="1 2">
    <name type="scientific">Bacterioplanoides pacificum</name>
    <dbReference type="NCBI Taxonomy" id="1171596"/>
    <lineage>
        <taxon>Bacteria</taxon>
        <taxon>Pseudomonadati</taxon>
        <taxon>Pseudomonadota</taxon>
        <taxon>Gammaproteobacteria</taxon>
        <taxon>Oceanospirillales</taxon>
        <taxon>Oceanospirillaceae</taxon>
        <taxon>Bacterioplanoides</taxon>
    </lineage>
</organism>
<dbReference type="EMBL" id="JBHRYB010000013">
    <property type="protein sequence ID" value="MFC3680786.1"/>
    <property type="molecule type" value="Genomic_DNA"/>
</dbReference>